<dbReference type="Gene3D" id="3.20.20.140">
    <property type="entry name" value="Metal-dependent hydrolases"/>
    <property type="match status" value="2"/>
</dbReference>
<protein>
    <recommendedName>
        <fullName evidence="3">adenosine deaminase</fullName>
        <ecNumber evidence="3">3.5.4.4</ecNumber>
    </recommendedName>
</protein>
<dbReference type="EC" id="3.5.4.4" evidence="3"/>
<feature type="compositionally biased region" description="Polar residues" evidence="7">
    <location>
        <begin position="819"/>
        <end position="829"/>
    </location>
</feature>
<comment type="similarity">
    <text evidence="2">Belongs to the metallo-dependent hydrolases superfamily. Adenosine and AMP deaminases family.</text>
</comment>
<dbReference type="PANTHER" id="PTHR11409:SF43">
    <property type="entry name" value="ADENOSINE DEAMINASE"/>
    <property type="match status" value="1"/>
</dbReference>
<keyword evidence="6" id="KW-0862">Zinc</keyword>
<evidence type="ECO:0000313" key="10">
    <source>
        <dbReference type="Proteomes" id="UP000324800"/>
    </source>
</evidence>
<evidence type="ECO:0000256" key="6">
    <source>
        <dbReference type="ARBA" id="ARBA00022833"/>
    </source>
</evidence>
<dbReference type="GO" id="GO:0043103">
    <property type="term" value="P:hypoxanthine salvage"/>
    <property type="evidence" value="ECO:0007669"/>
    <property type="project" value="TreeGrafter"/>
</dbReference>
<feature type="compositionally biased region" description="Polar residues" evidence="7">
    <location>
        <begin position="891"/>
        <end position="902"/>
    </location>
</feature>
<evidence type="ECO:0000259" key="8">
    <source>
        <dbReference type="Pfam" id="PF00962"/>
    </source>
</evidence>
<dbReference type="EMBL" id="SNRW01005049">
    <property type="protein sequence ID" value="KAA6385900.1"/>
    <property type="molecule type" value="Genomic_DNA"/>
</dbReference>
<dbReference type="InterPro" id="IPR006330">
    <property type="entry name" value="Ado/ade_deaminase"/>
</dbReference>
<reference evidence="9 10" key="1">
    <citation type="submission" date="2019-03" db="EMBL/GenBank/DDBJ databases">
        <title>Single cell metagenomics reveals metabolic interactions within the superorganism composed of flagellate Streblomastix strix and complex community of Bacteroidetes bacteria on its surface.</title>
        <authorList>
            <person name="Treitli S.C."/>
            <person name="Kolisko M."/>
            <person name="Husnik F."/>
            <person name="Keeling P."/>
            <person name="Hampl V."/>
        </authorList>
    </citation>
    <scope>NUCLEOTIDE SEQUENCE [LARGE SCALE GENOMIC DNA]</scope>
    <source>
        <strain evidence="9">ST1C</strain>
    </source>
</reference>
<dbReference type="SUPFAM" id="SSF51556">
    <property type="entry name" value="Metallo-dependent hydrolases"/>
    <property type="match status" value="2"/>
</dbReference>
<feature type="region of interest" description="Disordered" evidence="7">
    <location>
        <begin position="796"/>
        <end position="837"/>
    </location>
</feature>
<proteinExistence type="inferred from homology"/>
<dbReference type="PANTHER" id="PTHR11409">
    <property type="entry name" value="ADENOSINE DEAMINASE"/>
    <property type="match status" value="1"/>
</dbReference>
<evidence type="ECO:0000256" key="4">
    <source>
        <dbReference type="ARBA" id="ARBA00022723"/>
    </source>
</evidence>
<feature type="compositionally biased region" description="Acidic residues" evidence="7">
    <location>
        <begin position="944"/>
        <end position="956"/>
    </location>
</feature>
<sequence>MSDNLHKITERKDIRTSFVNRPQPRELTLEDIEQLPKAELHCHLDGGIRPSTVIDLALEQGIKLPTFDEEELSKILKVKEEVTLDVYLESFHVTNLVLQRPYAITRAVYEVSEDAKKSGITYIEIRFAPILHTNLGYSMTEIVHAAIEGRLLAEEKLHITVRLIVCAMRHMHPSISKSAAEIAWRYNQQGVVALDIAGGEYGNSAKAHKHCTVHAGEAAGKESVYEAIRYCGAHRIGHGVRMIDDEDLQRYVANVRIAVESCYTSNFQTSAVKHGEEHPIRKFFEKGIIIVPCTDNMTVSNVTLSSEYLRIHKEMKFTVEELVQMMDNGFRSAFISFNHRMRIRSEAMHQRLTVLREKGFDIDGIKSQIRYLDRMPYGVVPVEKPMPYWENFVNPPITIDVIRSLRKADLHVRFLGSMRLQTVWEQHVKLGDKSSVLKRFKTKESFLSYNESKYTPGSSYTLSEGKLFHREVMQTKNQISLAIDDIFTTNREDNVRYLELMVRPNDHTQAGIITDREAIDAVVSAVEVASKQHDLRCSIVLCVHTPEDGPEAFMHLAQLTVEYFDKGKIRAFGVFGSDVEEQDMEGYEPAFELLKNRYIPVVMSAARTNPDTLMKALYYGGATRISGGFAVHSSPTLMRYLADHELALELGRTEQAKYCTLDLAELKISTIRLMLDNDVRVVLCSYAKSLEVTNTLSRVYDSAIRSNGLKISEVIYIMGNAIRLSLLPLVKREKMYRDFIDETVLMLEALGYRHLFKKGMFTDLMTFKFPQGSTLEGTLEEQAAIQAQQDIDEQKLNQLSPKSPTEKQADAAKEGESIPPSQGSPFTGTGSVGIPSPLLQKEQQSPKVGHIQGSTNSGLIGYNTNSSSLRSPGGVISHVQFSFHTRHNDASSDSQTQNQLTSPAIGRQPSQKIILHTGQQFSVMGGSSAANVKTEEGRENADETEKEEEQENSTKD</sequence>
<comment type="cofactor">
    <cofactor evidence="1">
        <name>Zn(2+)</name>
        <dbReference type="ChEBI" id="CHEBI:29105"/>
    </cofactor>
</comment>
<dbReference type="GO" id="GO:0005829">
    <property type="term" value="C:cytosol"/>
    <property type="evidence" value="ECO:0007669"/>
    <property type="project" value="TreeGrafter"/>
</dbReference>
<dbReference type="GO" id="GO:0046103">
    <property type="term" value="P:inosine biosynthetic process"/>
    <property type="evidence" value="ECO:0007669"/>
    <property type="project" value="TreeGrafter"/>
</dbReference>
<feature type="domain" description="Adenosine deaminase" evidence="8">
    <location>
        <begin position="36"/>
        <end position="346"/>
    </location>
</feature>
<dbReference type="OrthoDB" id="272271at2759"/>
<evidence type="ECO:0000256" key="1">
    <source>
        <dbReference type="ARBA" id="ARBA00001947"/>
    </source>
</evidence>
<organism evidence="9 10">
    <name type="scientific">Streblomastix strix</name>
    <dbReference type="NCBI Taxonomy" id="222440"/>
    <lineage>
        <taxon>Eukaryota</taxon>
        <taxon>Metamonada</taxon>
        <taxon>Preaxostyla</taxon>
        <taxon>Oxymonadida</taxon>
        <taxon>Streblomastigidae</taxon>
        <taxon>Streblomastix</taxon>
    </lineage>
</organism>
<dbReference type="GO" id="GO:0006154">
    <property type="term" value="P:adenosine catabolic process"/>
    <property type="evidence" value="ECO:0007669"/>
    <property type="project" value="TreeGrafter"/>
</dbReference>
<feature type="region of interest" description="Disordered" evidence="7">
    <location>
        <begin position="887"/>
        <end position="956"/>
    </location>
</feature>
<evidence type="ECO:0000256" key="7">
    <source>
        <dbReference type="SAM" id="MobiDB-lite"/>
    </source>
</evidence>
<dbReference type="InterPro" id="IPR001365">
    <property type="entry name" value="A_deaminase_dom"/>
</dbReference>
<dbReference type="InterPro" id="IPR032466">
    <property type="entry name" value="Metal_Hydrolase"/>
</dbReference>
<keyword evidence="4" id="KW-0479">Metal-binding</keyword>
<evidence type="ECO:0000256" key="5">
    <source>
        <dbReference type="ARBA" id="ARBA00022801"/>
    </source>
</evidence>
<feature type="domain" description="Adenosine deaminase" evidence="8">
    <location>
        <begin position="407"/>
        <end position="736"/>
    </location>
</feature>
<dbReference type="AlphaFoldDB" id="A0A5J4VTZ9"/>
<dbReference type="Pfam" id="PF00962">
    <property type="entry name" value="A_deaminase"/>
    <property type="match status" value="2"/>
</dbReference>
<keyword evidence="5" id="KW-0378">Hydrolase</keyword>
<feature type="compositionally biased region" description="Basic and acidic residues" evidence="7">
    <location>
        <begin position="933"/>
        <end position="943"/>
    </location>
</feature>
<dbReference type="GO" id="GO:0046872">
    <property type="term" value="F:metal ion binding"/>
    <property type="evidence" value="ECO:0007669"/>
    <property type="project" value="UniProtKB-KW"/>
</dbReference>
<evidence type="ECO:0000256" key="2">
    <source>
        <dbReference type="ARBA" id="ARBA00006676"/>
    </source>
</evidence>
<evidence type="ECO:0000313" key="9">
    <source>
        <dbReference type="EMBL" id="KAA6385900.1"/>
    </source>
</evidence>
<gene>
    <name evidence="9" type="ORF">EZS28_018571</name>
</gene>
<dbReference type="NCBIfam" id="TIGR01430">
    <property type="entry name" value="aden_deam"/>
    <property type="match status" value="1"/>
</dbReference>
<dbReference type="Proteomes" id="UP000324800">
    <property type="component" value="Unassembled WGS sequence"/>
</dbReference>
<accession>A0A5J4VTZ9</accession>
<name>A0A5J4VTZ9_9EUKA</name>
<comment type="caution">
    <text evidence="9">The sequence shown here is derived from an EMBL/GenBank/DDBJ whole genome shotgun (WGS) entry which is preliminary data.</text>
</comment>
<dbReference type="GO" id="GO:0004000">
    <property type="term" value="F:adenosine deaminase activity"/>
    <property type="evidence" value="ECO:0007669"/>
    <property type="project" value="TreeGrafter"/>
</dbReference>
<evidence type="ECO:0000256" key="3">
    <source>
        <dbReference type="ARBA" id="ARBA00012784"/>
    </source>
</evidence>
<feature type="compositionally biased region" description="Basic and acidic residues" evidence="7">
    <location>
        <begin position="804"/>
        <end position="816"/>
    </location>
</feature>